<gene>
    <name evidence="1" type="ORF">SAMN04487944_12712</name>
</gene>
<organism evidence="1 2">
    <name type="scientific">Gracilibacillus ureilyticus</name>
    <dbReference type="NCBI Taxonomy" id="531814"/>
    <lineage>
        <taxon>Bacteria</taxon>
        <taxon>Bacillati</taxon>
        <taxon>Bacillota</taxon>
        <taxon>Bacilli</taxon>
        <taxon>Bacillales</taxon>
        <taxon>Bacillaceae</taxon>
        <taxon>Gracilibacillus</taxon>
    </lineage>
</organism>
<name>A0A1H9VTB7_9BACI</name>
<evidence type="ECO:0000313" key="1">
    <source>
        <dbReference type="EMBL" id="SES24627.1"/>
    </source>
</evidence>
<evidence type="ECO:0000313" key="2">
    <source>
        <dbReference type="Proteomes" id="UP000199687"/>
    </source>
</evidence>
<dbReference type="STRING" id="531814.SAMN04487944_12712"/>
<keyword evidence="2" id="KW-1185">Reference proteome</keyword>
<sequence>MAISIFKQSKKALPFKKYSELFGILCRQITLFVLINIETKVVKVYLSLSYL</sequence>
<protein>
    <submittedName>
        <fullName evidence="1">Uncharacterized protein</fullName>
    </submittedName>
</protein>
<dbReference type="AlphaFoldDB" id="A0A1H9VTB7"/>
<reference evidence="1 2" key="1">
    <citation type="submission" date="2016-10" db="EMBL/GenBank/DDBJ databases">
        <authorList>
            <person name="de Groot N.N."/>
        </authorList>
    </citation>
    <scope>NUCLEOTIDE SEQUENCE [LARGE SCALE GENOMIC DNA]</scope>
    <source>
        <strain evidence="1 2">CGMCC 1.7727</strain>
    </source>
</reference>
<accession>A0A1H9VTB7</accession>
<proteinExistence type="predicted"/>
<dbReference type="EMBL" id="FOGL01000027">
    <property type="protein sequence ID" value="SES24627.1"/>
    <property type="molecule type" value="Genomic_DNA"/>
</dbReference>
<dbReference type="Proteomes" id="UP000199687">
    <property type="component" value="Unassembled WGS sequence"/>
</dbReference>